<comment type="caution">
    <text evidence="3">The sequence shown here is derived from an EMBL/GenBank/DDBJ whole genome shotgun (WGS) entry which is preliminary data.</text>
</comment>
<dbReference type="GO" id="GO:0004803">
    <property type="term" value="F:transposase activity"/>
    <property type="evidence" value="ECO:0007669"/>
    <property type="project" value="InterPro"/>
</dbReference>
<dbReference type="RefSeq" id="WP_249320747.1">
    <property type="nucleotide sequence ID" value="NZ_JACRSN010000061.1"/>
</dbReference>
<accession>A0A926DB91</accession>
<dbReference type="EMBL" id="JACRSN010000061">
    <property type="protein sequence ID" value="MBC8535066.1"/>
    <property type="molecule type" value="Genomic_DNA"/>
</dbReference>
<keyword evidence="1" id="KW-0175">Coiled coil</keyword>
<dbReference type="AlphaFoldDB" id="A0A926DB91"/>
<name>A0A926DB91_9FIRM</name>
<dbReference type="InterPro" id="IPR009057">
    <property type="entry name" value="Homeodomain-like_sf"/>
</dbReference>
<dbReference type="InterPro" id="IPR052057">
    <property type="entry name" value="IS150/IS1296_orfA-like"/>
</dbReference>
<feature type="coiled-coil region" evidence="1">
    <location>
        <begin position="104"/>
        <end position="131"/>
    </location>
</feature>
<dbReference type="InterPro" id="IPR002514">
    <property type="entry name" value="Transposase_8"/>
</dbReference>
<dbReference type="InterPro" id="IPR036388">
    <property type="entry name" value="WH-like_DNA-bd_sf"/>
</dbReference>
<proteinExistence type="predicted"/>
<feature type="region of interest" description="Disordered" evidence="2">
    <location>
        <begin position="72"/>
        <end position="102"/>
    </location>
</feature>
<sequence length="153" mass="17303">VRIWVRTEDACGPEALQHKNQNKVWTAEEKYELVAKVLAGASNTEIATAAGINAGLLYQWVRCYKMKGYPGLAAQRKGRPPKEPDMKKKIEEPAELTPSEREEMIRLRAENERLRAEIAVVKKEIALREEKCAAQLKAKKLRSSKNSAKKDTD</sequence>
<keyword evidence="4" id="KW-1185">Reference proteome</keyword>
<reference evidence="3" key="1">
    <citation type="submission" date="2020-08" db="EMBL/GenBank/DDBJ databases">
        <title>Genome public.</title>
        <authorList>
            <person name="Liu C."/>
            <person name="Sun Q."/>
        </authorList>
    </citation>
    <scope>NUCLEOTIDE SEQUENCE</scope>
    <source>
        <strain evidence="3">NSJ-40</strain>
    </source>
</reference>
<evidence type="ECO:0000256" key="2">
    <source>
        <dbReference type="SAM" id="MobiDB-lite"/>
    </source>
</evidence>
<evidence type="ECO:0000313" key="4">
    <source>
        <dbReference type="Proteomes" id="UP000651482"/>
    </source>
</evidence>
<dbReference type="GO" id="GO:0006313">
    <property type="term" value="P:DNA transposition"/>
    <property type="evidence" value="ECO:0007669"/>
    <property type="project" value="InterPro"/>
</dbReference>
<dbReference type="PANTHER" id="PTHR33795">
    <property type="entry name" value="INSERTION ELEMENT IS150 PROTEIN INSJ"/>
    <property type="match status" value="1"/>
</dbReference>
<evidence type="ECO:0000313" key="3">
    <source>
        <dbReference type="EMBL" id="MBC8535066.1"/>
    </source>
</evidence>
<dbReference type="GO" id="GO:0003677">
    <property type="term" value="F:DNA binding"/>
    <property type="evidence" value="ECO:0007669"/>
    <property type="project" value="InterPro"/>
</dbReference>
<feature type="compositionally biased region" description="Basic and acidic residues" evidence="2">
    <location>
        <begin position="80"/>
        <end position="102"/>
    </location>
</feature>
<feature type="non-terminal residue" evidence="3">
    <location>
        <position position="1"/>
    </location>
</feature>
<gene>
    <name evidence="3" type="ORF">IAG03_14050</name>
</gene>
<evidence type="ECO:0000256" key="1">
    <source>
        <dbReference type="SAM" id="Coils"/>
    </source>
</evidence>
<dbReference type="SUPFAM" id="SSF46689">
    <property type="entry name" value="Homeodomain-like"/>
    <property type="match status" value="1"/>
</dbReference>
<dbReference type="PANTHER" id="PTHR33795:SF1">
    <property type="entry name" value="INSERTION ELEMENT IS150 PROTEIN INSJ"/>
    <property type="match status" value="1"/>
</dbReference>
<dbReference type="Gene3D" id="1.10.10.10">
    <property type="entry name" value="Winged helix-like DNA-binding domain superfamily/Winged helix DNA-binding domain"/>
    <property type="match status" value="1"/>
</dbReference>
<protein>
    <submittedName>
        <fullName evidence="3">Helix-turn-helix domain-containing protein</fullName>
    </submittedName>
</protein>
<dbReference type="Proteomes" id="UP000651482">
    <property type="component" value="Unassembled WGS sequence"/>
</dbReference>
<organism evidence="3 4">
    <name type="scientific">Yeguia hominis</name>
    <dbReference type="NCBI Taxonomy" id="2763662"/>
    <lineage>
        <taxon>Bacteria</taxon>
        <taxon>Bacillati</taxon>
        <taxon>Bacillota</taxon>
        <taxon>Clostridia</taxon>
        <taxon>Eubacteriales</taxon>
        <taxon>Yeguiaceae</taxon>
        <taxon>Yeguia</taxon>
    </lineage>
</organism>
<dbReference type="Pfam" id="PF01527">
    <property type="entry name" value="HTH_Tnp_1"/>
    <property type="match status" value="1"/>
</dbReference>